<dbReference type="GO" id="GO:0016020">
    <property type="term" value="C:membrane"/>
    <property type="evidence" value="ECO:0007669"/>
    <property type="project" value="UniProtKB-SubCell"/>
</dbReference>
<comment type="caution">
    <text evidence="7">The sequence shown here is derived from an EMBL/GenBank/DDBJ whole genome shotgun (WGS) entry which is preliminary data.</text>
</comment>
<feature type="transmembrane region" description="Helical" evidence="5">
    <location>
        <begin position="12"/>
        <end position="34"/>
    </location>
</feature>
<evidence type="ECO:0000313" key="7">
    <source>
        <dbReference type="EMBL" id="GFH54610.1"/>
    </source>
</evidence>
<evidence type="ECO:0000256" key="2">
    <source>
        <dbReference type="ARBA" id="ARBA00022692"/>
    </source>
</evidence>
<evidence type="ECO:0000313" key="8">
    <source>
        <dbReference type="Proteomes" id="UP001054902"/>
    </source>
</evidence>
<feature type="transmembrane region" description="Helical" evidence="5">
    <location>
        <begin position="176"/>
        <end position="194"/>
    </location>
</feature>
<evidence type="ECO:0000256" key="1">
    <source>
        <dbReference type="ARBA" id="ARBA00004141"/>
    </source>
</evidence>
<evidence type="ECO:0000256" key="4">
    <source>
        <dbReference type="ARBA" id="ARBA00023136"/>
    </source>
</evidence>
<keyword evidence="4 5" id="KW-0472">Membrane</keyword>
<dbReference type="Pfam" id="PF03798">
    <property type="entry name" value="TRAM_LAG1_CLN8"/>
    <property type="match status" value="1"/>
</dbReference>
<sequence>MQLQFGTFDEDVPYSLPISLCFWFLFYLISYITRKGNEDHFNCKKVSNFHSIVAILLSSLSIYWNDDSIFSEEIVLSWAAGYFFADLIDCVVRKDKMFLVHAIIGITLIGFCWSDGFYYKRAGSRGYFVELSTPFLNEWNSSKTKKDFTTFIAVFFVCRIAYTPYFLYMIGATENIYAFVASMLFYILNLVWFLKQSKMLLNYDEKRAKKE</sequence>
<evidence type="ECO:0000259" key="6">
    <source>
        <dbReference type="SMART" id="SM00724"/>
    </source>
</evidence>
<dbReference type="InterPro" id="IPR050846">
    <property type="entry name" value="TLCD"/>
</dbReference>
<keyword evidence="8" id="KW-1185">Reference proteome</keyword>
<name>A0AAD3D156_9STRA</name>
<accession>A0AAD3D156</accession>
<dbReference type="PANTHER" id="PTHR13439:SF0">
    <property type="entry name" value="TOPOISOMERASE I DAMAGE AFFECTED PROTEIN 4"/>
    <property type="match status" value="1"/>
</dbReference>
<dbReference type="InterPro" id="IPR006634">
    <property type="entry name" value="TLC-dom"/>
</dbReference>
<evidence type="ECO:0000256" key="3">
    <source>
        <dbReference type="ARBA" id="ARBA00022989"/>
    </source>
</evidence>
<dbReference type="EMBL" id="BLLK01000047">
    <property type="protein sequence ID" value="GFH54610.1"/>
    <property type="molecule type" value="Genomic_DNA"/>
</dbReference>
<feature type="transmembrane region" description="Helical" evidence="5">
    <location>
        <begin position="148"/>
        <end position="170"/>
    </location>
</feature>
<dbReference type="SMART" id="SM00724">
    <property type="entry name" value="TLC"/>
    <property type="match status" value="1"/>
</dbReference>
<proteinExistence type="predicted"/>
<gene>
    <name evidence="7" type="ORF">CTEN210_11086</name>
</gene>
<feature type="transmembrane region" description="Helical" evidence="5">
    <location>
        <begin position="98"/>
        <end position="118"/>
    </location>
</feature>
<dbReference type="PANTHER" id="PTHR13439">
    <property type="entry name" value="CT120 PROTEIN"/>
    <property type="match status" value="1"/>
</dbReference>
<feature type="domain" description="TLC" evidence="6">
    <location>
        <begin position="34"/>
        <end position="205"/>
    </location>
</feature>
<keyword evidence="3 5" id="KW-1133">Transmembrane helix</keyword>
<comment type="subcellular location">
    <subcellularLocation>
        <location evidence="1">Membrane</location>
        <topology evidence="1">Multi-pass membrane protein</topology>
    </subcellularLocation>
</comment>
<evidence type="ECO:0000256" key="5">
    <source>
        <dbReference type="SAM" id="Phobius"/>
    </source>
</evidence>
<feature type="transmembrane region" description="Helical" evidence="5">
    <location>
        <begin position="46"/>
        <end position="64"/>
    </location>
</feature>
<organism evidence="7 8">
    <name type="scientific">Chaetoceros tenuissimus</name>
    <dbReference type="NCBI Taxonomy" id="426638"/>
    <lineage>
        <taxon>Eukaryota</taxon>
        <taxon>Sar</taxon>
        <taxon>Stramenopiles</taxon>
        <taxon>Ochrophyta</taxon>
        <taxon>Bacillariophyta</taxon>
        <taxon>Coscinodiscophyceae</taxon>
        <taxon>Chaetocerotophycidae</taxon>
        <taxon>Chaetocerotales</taxon>
        <taxon>Chaetocerotaceae</taxon>
        <taxon>Chaetoceros</taxon>
    </lineage>
</organism>
<dbReference type="Proteomes" id="UP001054902">
    <property type="component" value="Unassembled WGS sequence"/>
</dbReference>
<keyword evidence="2 5" id="KW-0812">Transmembrane</keyword>
<reference evidence="7 8" key="1">
    <citation type="journal article" date="2021" name="Sci. Rep.">
        <title>The genome of the diatom Chaetoceros tenuissimus carries an ancient integrated fragment of an extant virus.</title>
        <authorList>
            <person name="Hongo Y."/>
            <person name="Kimura K."/>
            <person name="Takaki Y."/>
            <person name="Yoshida Y."/>
            <person name="Baba S."/>
            <person name="Kobayashi G."/>
            <person name="Nagasaki K."/>
            <person name="Hano T."/>
            <person name="Tomaru Y."/>
        </authorList>
    </citation>
    <scope>NUCLEOTIDE SEQUENCE [LARGE SCALE GENOMIC DNA]</scope>
    <source>
        <strain evidence="7 8">NIES-3715</strain>
    </source>
</reference>
<dbReference type="GO" id="GO:0005783">
    <property type="term" value="C:endoplasmic reticulum"/>
    <property type="evidence" value="ECO:0007669"/>
    <property type="project" value="TreeGrafter"/>
</dbReference>
<protein>
    <recommendedName>
        <fullName evidence="6">TLC domain-containing protein</fullName>
    </recommendedName>
</protein>
<dbReference type="GO" id="GO:0055088">
    <property type="term" value="P:lipid homeostasis"/>
    <property type="evidence" value="ECO:0007669"/>
    <property type="project" value="TreeGrafter"/>
</dbReference>
<dbReference type="AlphaFoldDB" id="A0AAD3D156"/>